<evidence type="ECO:0000313" key="2">
    <source>
        <dbReference type="Proteomes" id="UP000000600"/>
    </source>
</evidence>
<name>A0CUH1_PARTE</name>
<dbReference type="GeneID" id="5027620"/>
<gene>
    <name evidence="1" type="ORF">GSPATT00010638001</name>
</gene>
<dbReference type="AlphaFoldDB" id="A0CUH1"/>
<dbReference type="KEGG" id="ptm:GSPATT00010638001"/>
<dbReference type="InParanoid" id="A0CUH1"/>
<dbReference type="Proteomes" id="UP000000600">
    <property type="component" value="Unassembled WGS sequence"/>
</dbReference>
<sequence>MTNITNPTIQSIKYYIKSGQQRYVHQDEEMSLSNFHQIHYLMIQQFIQHTFSIFKIYRIIYQFMLKTPLRERKSLFDNLLQRRRLSTKQKSRRLNGIYLEGIRAPLDSRIQKSQQQFLKLKQYHKNNLLFIIYNSQ</sequence>
<evidence type="ECO:0000313" key="1">
    <source>
        <dbReference type="EMBL" id="CAK74438.1"/>
    </source>
</evidence>
<organism evidence="1 2">
    <name type="scientific">Paramecium tetraurelia</name>
    <dbReference type="NCBI Taxonomy" id="5888"/>
    <lineage>
        <taxon>Eukaryota</taxon>
        <taxon>Sar</taxon>
        <taxon>Alveolata</taxon>
        <taxon>Ciliophora</taxon>
        <taxon>Intramacronucleata</taxon>
        <taxon>Oligohymenophorea</taxon>
        <taxon>Peniculida</taxon>
        <taxon>Parameciidae</taxon>
        <taxon>Paramecium</taxon>
    </lineage>
</organism>
<evidence type="ECO:0008006" key="3">
    <source>
        <dbReference type="Google" id="ProtNLM"/>
    </source>
</evidence>
<dbReference type="HOGENOM" id="CLU_1879438_0_0_1"/>
<accession>A0CUH1</accession>
<proteinExistence type="predicted"/>
<reference evidence="1 2" key="1">
    <citation type="journal article" date="2006" name="Nature">
        <title>Global trends of whole-genome duplications revealed by the ciliate Paramecium tetraurelia.</title>
        <authorList>
            <consortium name="Genoscope"/>
            <person name="Aury J.-M."/>
            <person name="Jaillon O."/>
            <person name="Duret L."/>
            <person name="Noel B."/>
            <person name="Jubin C."/>
            <person name="Porcel B.M."/>
            <person name="Segurens B."/>
            <person name="Daubin V."/>
            <person name="Anthouard V."/>
            <person name="Aiach N."/>
            <person name="Arnaiz O."/>
            <person name="Billaut A."/>
            <person name="Beisson J."/>
            <person name="Blanc I."/>
            <person name="Bouhouche K."/>
            <person name="Camara F."/>
            <person name="Duharcourt S."/>
            <person name="Guigo R."/>
            <person name="Gogendeau D."/>
            <person name="Katinka M."/>
            <person name="Keller A.-M."/>
            <person name="Kissmehl R."/>
            <person name="Klotz C."/>
            <person name="Koll F."/>
            <person name="Le Moue A."/>
            <person name="Lepere C."/>
            <person name="Malinsky S."/>
            <person name="Nowacki M."/>
            <person name="Nowak J.K."/>
            <person name="Plattner H."/>
            <person name="Poulain J."/>
            <person name="Ruiz F."/>
            <person name="Serrano V."/>
            <person name="Zagulski M."/>
            <person name="Dessen P."/>
            <person name="Betermier M."/>
            <person name="Weissenbach J."/>
            <person name="Scarpelli C."/>
            <person name="Schachter V."/>
            <person name="Sperling L."/>
            <person name="Meyer E."/>
            <person name="Cohen J."/>
            <person name="Wincker P."/>
        </authorList>
    </citation>
    <scope>NUCLEOTIDE SEQUENCE [LARGE SCALE GENOMIC DNA]</scope>
    <source>
        <strain evidence="1 2">Stock d4-2</strain>
    </source>
</reference>
<protein>
    <recommendedName>
        <fullName evidence="3">Transmembrane protein</fullName>
    </recommendedName>
</protein>
<dbReference type="EMBL" id="CT868185">
    <property type="protein sequence ID" value="CAK74438.1"/>
    <property type="molecule type" value="Genomic_DNA"/>
</dbReference>
<keyword evidence="2" id="KW-1185">Reference proteome</keyword>
<dbReference type="RefSeq" id="XP_001441835.1">
    <property type="nucleotide sequence ID" value="XM_001441798.1"/>
</dbReference>